<dbReference type="Gene3D" id="3.15.10.30">
    <property type="entry name" value="Haemolymph juvenile hormone binding protein"/>
    <property type="match status" value="1"/>
</dbReference>
<dbReference type="InterPro" id="IPR038606">
    <property type="entry name" value="To_sf"/>
</dbReference>
<keyword evidence="2" id="KW-0732">Signal</keyword>
<keyword evidence="3" id="KW-1185">Reference proteome</keyword>
<evidence type="ECO:0000313" key="3">
    <source>
        <dbReference type="Proteomes" id="UP000504606"/>
    </source>
</evidence>
<dbReference type="KEGG" id="foc:113212659"/>
<gene>
    <name evidence="4" type="primary">LOC113212659</name>
</gene>
<accession>A0A6J1T964</accession>
<dbReference type="OrthoDB" id="6412801at2759"/>
<feature type="signal peptide" evidence="2">
    <location>
        <begin position="1"/>
        <end position="22"/>
    </location>
</feature>
<dbReference type="Proteomes" id="UP000504606">
    <property type="component" value="Unplaced"/>
</dbReference>
<evidence type="ECO:0000313" key="4">
    <source>
        <dbReference type="RefSeq" id="XP_026287241.1"/>
    </source>
</evidence>
<dbReference type="RefSeq" id="XP_026287241.1">
    <property type="nucleotide sequence ID" value="XM_026431456.2"/>
</dbReference>
<dbReference type="SUPFAM" id="SSF55394">
    <property type="entry name" value="Bactericidal permeability-increasing protein, BPI"/>
    <property type="match status" value="1"/>
</dbReference>
<reference evidence="4" key="1">
    <citation type="submission" date="2025-08" db="UniProtKB">
        <authorList>
            <consortium name="RefSeq"/>
        </authorList>
    </citation>
    <scope>IDENTIFICATION</scope>
    <source>
        <tissue evidence="4">Whole organism</tissue>
    </source>
</reference>
<dbReference type="Pfam" id="PF06585">
    <property type="entry name" value="JHBP"/>
    <property type="match status" value="1"/>
</dbReference>
<feature type="chain" id="PRO_5027032666" evidence="2">
    <location>
        <begin position="23"/>
        <end position="485"/>
    </location>
</feature>
<dbReference type="GeneID" id="113212659"/>
<dbReference type="InterPro" id="IPR017943">
    <property type="entry name" value="Bactericidal_perm-incr_a/b_dom"/>
</dbReference>
<proteinExistence type="predicted"/>
<dbReference type="PANTHER" id="PTHR11008">
    <property type="entry name" value="PROTEIN TAKEOUT-LIKE PROTEIN"/>
    <property type="match status" value="1"/>
</dbReference>
<dbReference type="InterPro" id="IPR010562">
    <property type="entry name" value="Haemolymph_juvenile_hormone-bd"/>
</dbReference>
<dbReference type="Gene3D" id="3.15.10.50">
    <property type="match status" value="1"/>
</dbReference>
<dbReference type="AlphaFoldDB" id="A0A6J1T964"/>
<name>A0A6J1T964_FRAOC</name>
<organism evidence="3 4">
    <name type="scientific">Frankliniella occidentalis</name>
    <name type="common">Western flower thrips</name>
    <name type="synonym">Euthrips occidentalis</name>
    <dbReference type="NCBI Taxonomy" id="133901"/>
    <lineage>
        <taxon>Eukaryota</taxon>
        <taxon>Metazoa</taxon>
        <taxon>Ecdysozoa</taxon>
        <taxon>Arthropoda</taxon>
        <taxon>Hexapoda</taxon>
        <taxon>Insecta</taxon>
        <taxon>Pterygota</taxon>
        <taxon>Neoptera</taxon>
        <taxon>Paraneoptera</taxon>
        <taxon>Thysanoptera</taxon>
        <taxon>Terebrantia</taxon>
        <taxon>Thripoidea</taxon>
        <taxon>Thripidae</taxon>
        <taxon>Frankliniella</taxon>
    </lineage>
</organism>
<dbReference type="PANTHER" id="PTHR11008:SF13">
    <property type="entry name" value="FI04421P"/>
    <property type="match status" value="1"/>
</dbReference>
<protein>
    <submittedName>
        <fullName evidence="4">Uncharacterized protein LOC113212659 isoform X1</fullName>
    </submittedName>
</protein>
<dbReference type="InterPro" id="IPR038602">
    <property type="entry name" value="Mite_allergen_7_sf"/>
</dbReference>
<dbReference type="GO" id="GO:0008289">
    <property type="term" value="F:lipid binding"/>
    <property type="evidence" value="ECO:0007669"/>
    <property type="project" value="InterPro"/>
</dbReference>
<sequence length="485" mass="52384">MTKCVLLLGLLALAGLPLPSRGEVLPESPPQSLDAEEPAEATTAAAAGQDLVVLDANSPAATAKAQKLSEQVHNILEHFKQPDPKGFPGTQVPDPMQVPPMSYPFAGATMDFSNVMLHGLSEFRFHEASINVTTMQGKATARIESALILGNYTMCTWFSCSSGGFTVTLGGVLVTAVAGLEVGPRGRLRAEEFGMDVTFDHIAMDFKNLGFMMSLFQSIINKVGSFLFDNIKPFILSSLNTQIRAELDQQVAAVNVGFPSSLAPVDMMVADARHTVRSMGLDPYRLPDVTKKVGPVEASVTSLHARGLSSFYRKGDVALWMREHVLHAVAHIATKRLTGTCKWALSLPDAPALLRPLTQRTGDASFTVEYLEVRMVFNQSLDTRRHPYLEELDLTLGSMQLVSRGDAGKLNAFTEFGANVLPNLLRYQIVDALEAPIAQRIQEVLDQVNVEELINEKFDDIDGILAKAGVTTLVPGVGTTPGPAA</sequence>
<evidence type="ECO:0000256" key="1">
    <source>
        <dbReference type="SAM" id="MobiDB-lite"/>
    </source>
</evidence>
<evidence type="ECO:0000256" key="2">
    <source>
        <dbReference type="SAM" id="SignalP"/>
    </source>
</evidence>
<feature type="region of interest" description="Disordered" evidence="1">
    <location>
        <begin position="19"/>
        <end position="42"/>
    </location>
</feature>